<organism evidence="10 11">
    <name type="scientific">Thecamonas trahens ATCC 50062</name>
    <dbReference type="NCBI Taxonomy" id="461836"/>
    <lineage>
        <taxon>Eukaryota</taxon>
        <taxon>Apusozoa</taxon>
        <taxon>Apusomonadida</taxon>
        <taxon>Apusomonadidae</taxon>
        <taxon>Thecamonas</taxon>
    </lineage>
</organism>
<evidence type="ECO:0000256" key="2">
    <source>
        <dbReference type="ARBA" id="ARBA00022517"/>
    </source>
</evidence>
<feature type="region of interest" description="Disordered" evidence="7">
    <location>
        <begin position="284"/>
        <end position="314"/>
    </location>
</feature>
<dbReference type="GeneID" id="25569492"/>
<keyword evidence="1" id="KW-0963">Cytoplasm</keyword>
<dbReference type="eggNOG" id="KOG3154">
    <property type="taxonomic scope" value="Eukaryota"/>
</dbReference>
<keyword evidence="5 6" id="KW-0949">S-adenosyl-L-methionine</keyword>
<dbReference type="Pfam" id="PF04068">
    <property type="entry name" value="Fer4_RLI"/>
    <property type="match status" value="1"/>
</dbReference>
<evidence type="ECO:0000256" key="4">
    <source>
        <dbReference type="ARBA" id="ARBA00022679"/>
    </source>
</evidence>
<dbReference type="InterPro" id="IPR022968">
    <property type="entry name" value="Tsr3-like"/>
</dbReference>
<dbReference type="InterPro" id="IPR007177">
    <property type="entry name" value="Tsr3_C"/>
</dbReference>
<comment type="catalytic activity">
    <reaction evidence="6">
        <text>an N(1)-methylpseudouridine in rRNA + S-adenosyl-L-methionine = N(1)-methyl-N(3)-[(3S)-3-amino-3-carboxypropyl]pseudouridine in rRNA + S-methyl-5'-thioadenosine + H(+)</text>
        <dbReference type="Rhea" id="RHEA:63296"/>
        <dbReference type="Rhea" id="RHEA-COMP:11634"/>
        <dbReference type="Rhea" id="RHEA-COMP:16310"/>
        <dbReference type="ChEBI" id="CHEBI:15378"/>
        <dbReference type="ChEBI" id="CHEBI:17509"/>
        <dbReference type="ChEBI" id="CHEBI:59789"/>
        <dbReference type="ChEBI" id="CHEBI:74890"/>
        <dbReference type="ChEBI" id="CHEBI:146234"/>
        <dbReference type="EC" id="2.5.1.157"/>
    </reaction>
</comment>
<comment type="caution">
    <text evidence="6">Lacks conserved residue(s) required for the propagation of feature annotation.</text>
</comment>
<dbReference type="STRING" id="461836.A0A0L0D408"/>
<dbReference type="RefSeq" id="XP_013752579.1">
    <property type="nucleotide sequence ID" value="XM_013897125.1"/>
</dbReference>
<feature type="domain" description="16S/18S rRNA aminocarboxypropyltransferase Tsr3 C-terminal" evidence="8">
    <location>
        <begin position="109"/>
        <end position="234"/>
    </location>
</feature>
<sequence length="314" mass="32884">MGKNRDEEEDGVAGAGVEEVAAGVAGAEHGWITGGDEGKDMGGARAGWNALAEREGDLRGDGDDGDAGFAIDLTMWDFGQCDAKRCTGRKLERMGFVTSLEVTQRGGGIVLSPAGTATISPADADIIAASGLGVVDCSWARVDEIPFAKLKGEHRLLPYLVAANPVNYGKPLKLTCVEAFAAGLIIAGFRAEGEEIMSKFKWGHGFLTLNDELLRRYEACSSGEEVIAVQGEWMAMMEAEQQARPSAGLIWDEDGYLANPNHVDTIFDRLDQLDAENEVEAEAAAAAAAAAGDDSDASSSGEPGESAVELEAGA</sequence>
<feature type="binding site" evidence="6">
    <location>
        <position position="87"/>
    </location>
    <ligand>
        <name>S-adenosyl-L-methionine</name>
        <dbReference type="ChEBI" id="CHEBI:59789"/>
    </ligand>
</feature>
<dbReference type="NCBIfam" id="NF002621">
    <property type="entry name" value="PRK02287.1"/>
    <property type="match status" value="1"/>
</dbReference>
<keyword evidence="4 6" id="KW-0808">Transferase</keyword>
<dbReference type="EMBL" id="GL349554">
    <property type="protein sequence ID" value="KNC46985.1"/>
    <property type="molecule type" value="Genomic_DNA"/>
</dbReference>
<dbReference type="AlphaFoldDB" id="A0A0L0D408"/>
<evidence type="ECO:0000256" key="6">
    <source>
        <dbReference type="HAMAP-Rule" id="MF_03146"/>
    </source>
</evidence>
<feature type="binding site" evidence="6">
    <location>
        <position position="135"/>
    </location>
    <ligand>
        <name>S-adenosyl-L-methionine</name>
        <dbReference type="ChEBI" id="CHEBI:59789"/>
    </ligand>
</feature>
<evidence type="ECO:0000256" key="7">
    <source>
        <dbReference type="SAM" id="MobiDB-lite"/>
    </source>
</evidence>
<dbReference type="Proteomes" id="UP000054408">
    <property type="component" value="Unassembled WGS sequence"/>
</dbReference>
<dbReference type="PANTHER" id="PTHR20426:SF0">
    <property type="entry name" value="18S RRNA AMINOCARBOXYPROPYLTRANSFERASE"/>
    <property type="match status" value="1"/>
</dbReference>
<dbReference type="HAMAP" id="MF_01116">
    <property type="entry name" value="TSR3"/>
    <property type="match status" value="1"/>
</dbReference>
<feature type="domain" description="RNase L inhibitor RLI-like possible metal-binding" evidence="9">
    <location>
        <begin position="73"/>
        <end position="104"/>
    </location>
</feature>
<gene>
    <name evidence="10" type="ORF">AMSG_11576</name>
</gene>
<feature type="binding site" evidence="6">
    <location>
        <position position="157"/>
    </location>
    <ligand>
        <name>S-adenosyl-L-methionine</name>
        <dbReference type="ChEBI" id="CHEBI:59789"/>
    </ligand>
</feature>
<dbReference type="Pfam" id="PF04034">
    <property type="entry name" value="Ribo_biogen_C"/>
    <property type="match status" value="1"/>
</dbReference>
<evidence type="ECO:0000259" key="9">
    <source>
        <dbReference type="Pfam" id="PF04068"/>
    </source>
</evidence>
<keyword evidence="2 6" id="KW-0690">Ribosome biogenesis</keyword>
<evidence type="ECO:0000313" key="11">
    <source>
        <dbReference type="Proteomes" id="UP000054408"/>
    </source>
</evidence>
<keyword evidence="11" id="KW-1185">Reference proteome</keyword>
<dbReference type="GO" id="GO:0106388">
    <property type="term" value="F:rRNA small subunit aminocarboxypropyltransferase activity"/>
    <property type="evidence" value="ECO:0007669"/>
    <property type="project" value="UniProtKB-EC"/>
</dbReference>
<evidence type="ECO:0000256" key="1">
    <source>
        <dbReference type="ARBA" id="ARBA00022490"/>
    </source>
</evidence>
<dbReference type="GO" id="GO:0000455">
    <property type="term" value="P:enzyme-directed rRNA pseudouridine synthesis"/>
    <property type="evidence" value="ECO:0007669"/>
    <property type="project" value="UniProtKB-UniRule"/>
</dbReference>
<dbReference type="InterPro" id="IPR007209">
    <property type="entry name" value="RNaseL-inhib-like_metal-bd_dom"/>
</dbReference>
<proteinExistence type="inferred from homology"/>
<dbReference type="OrthoDB" id="10262062at2759"/>
<dbReference type="PANTHER" id="PTHR20426">
    <property type="entry name" value="RIBOSOME BIOGENESIS PROTEIN TSR3 HOMOLOG"/>
    <property type="match status" value="1"/>
</dbReference>
<reference evidence="10 11" key="1">
    <citation type="submission" date="2010-05" db="EMBL/GenBank/DDBJ databases">
        <title>The Genome Sequence of Thecamonas trahens ATCC 50062.</title>
        <authorList>
            <consortium name="The Broad Institute Genome Sequencing Platform"/>
            <person name="Russ C."/>
            <person name="Cuomo C."/>
            <person name="Shea T."/>
            <person name="Young S.K."/>
            <person name="Zeng Q."/>
            <person name="Koehrsen M."/>
            <person name="Haas B."/>
            <person name="Borodovsky M."/>
            <person name="Guigo R."/>
            <person name="Alvarado L."/>
            <person name="Berlin A."/>
            <person name="Bochicchio J."/>
            <person name="Borenstein D."/>
            <person name="Chapman S."/>
            <person name="Chen Z."/>
            <person name="Freedman E."/>
            <person name="Gellesch M."/>
            <person name="Goldberg J."/>
            <person name="Griggs A."/>
            <person name="Gujja S."/>
            <person name="Heilman E."/>
            <person name="Heiman D."/>
            <person name="Hepburn T."/>
            <person name="Howarth C."/>
            <person name="Jen D."/>
            <person name="Larson L."/>
            <person name="Mehta T."/>
            <person name="Park D."/>
            <person name="Pearson M."/>
            <person name="Roberts A."/>
            <person name="Saif S."/>
            <person name="Shenoy N."/>
            <person name="Sisk P."/>
            <person name="Stolte C."/>
            <person name="Sykes S."/>
            <person name="Thomson T."/>
            <person name="Walk T."/>
            <person name="White J."/>
            <person name="Yandava C."/>
            <person name="Burger G."/>
            <person name="Gray M.W."/>
            <person name="Holland P.W.H."/>
            <person name="King N."/>
            <person name="Lang F.B.F."/>
            <person name="Roger A.J."/>
            <person name="Ruiz-Trillo I."/>
            <person name="Lander E."/>
            <person name="Nusbaum C."/>
        </authorList>
    </citation>
    <scope>NUCLEOTIDE SEQUENCE [LARGE SCALE GENOMIC DNA]</scope>
    <source>
        <strain evidence="10 11">ATCC 50062</strain>
    </source>
</reference>
<accession>A0A0L0D408</accession>
<keyword evidence="3 6" id="KW-0698">rRNA processing</keyword>
<evidence type="ECO:0000256" key="5">
    <source>
        <dbReference type="ARBA" id="ARBA00022691"/>
    </source>
</evidence>
<evidence type="ECO:0000259" key="8">
    <source>
        <dbReference type="Pfam" id="PF04034"/>
    </source>
</evidence>
<evidence type="ECO:0000313" key="10">
    <source>
        <dbReference type="EMBL" id="KNC46985.1"/>
    </source>
</evidence>
<name>A0A0L0D408_THETB</name>
<dbReference type="EC" id="2.5.1.157" evidence="6"/>
<comment type="similarity">
    <text evidence="6">Belongs to the TDD superfamily. TSR3 family.</text>
</comment>
<protein>
    <recommendedName>
        <fullName evidence="6">18S rRNA aminocarboxypropyltransferase</fullName>
        <ecNumber evidence="6">2.5.1.157</ecNumber>
    </recommendedName>
</protein>
<dbReference type="GO" id="GO:1904047">
    <property type="term" value="F:S-adenosyl-L-methionine binding"/>
    <property type="evidence" value="ECO:0007669"/>
    <property type="project" value="UniProtKB-UniRule"/>
</dbReference>
<evidence type="ECO:0000256" key="3">
    <source>
        <dbReference type="ARBA" id="ARBA00022552"/>
    </source>
</evidence>
<comment type="function">
    <text evidence="6">Aminocarboxypropyltransferase that catalyzes the aminocarboxypropyl transfer on pseudouridine in 18S rRNA. It constitutes the last step in biosynthesis of the hypermodified N1-methyl-N3-(3-amino-3-carboxypropyl) pseudouridine (m1acp3-Psi).</text>
</comment>